<evidence type="ECO:0000256" key="2">
    <source>
        <dbReference type="ARBA" id="ARBA00041112"/>
    </source>
</evidence>
<dbReference type="Proteomes" id="UP000494165">
    <property type="component" value="Unassembled WGS sequence"/>
</dbReference>
<gene>
    <name evidence="4" type="ORF">CLODIP_2_CD05202</name>
</gene>
<reference evidence="4 5" key="1">
    <citation type="submission" date="2020-04" db="EMBL/GenBank/DDBJ databases">
        <authorList>
            <person name="Alioto T."/>
            <person name="Alioto T."/>
            <person name="Gomez Garrido J."/>
        </authorList>
    </citation>
    <scope>NUCLEOTIDE SEQUENCE [LARGE SCALE GENOMIC DNA]</scope>
</reference>
<dbReference type="PANTHER" id="PTHR12475:SF4">
    <property type="entry name" value="PROTEIN THEM6"/>
    <property type="match status" value="1"/>
</dbReference>
<dbReference type="EMBL" id="CADEPI010000001">
    <property type="protein sequence ID" value="CAB3359240.1"/>
    <property type="molecule type" value="Genomic_DNA"/>
</dbReference>
<dbReference type="OrthoDB" id="265761at2759"/>
<dbReference type="Pfam" id="PF13279">
    <property type="entry name" value="4HBT_2"/>
    <property type="match status" value="2"/>
</dbReference>
<comment type="caution">
    <text evidence="4">The sequence shown here is derived from an EMBL/GenBank/DDBJ whole genome shotgun (WGS) entry which is preliminary data.</text>
</comment>
<feature type="chain" id="PRO_5035745209" description="Protein THEM6" evidence="3">
    <location>
        <begin position="25"/>
        <end position="349"/>
    </location>
</feature>
<dbReference type="Gene3D" id="3.10.129.10">
    <property type="entry name" value="Hotdog Thioesterase"/>
    <property type="match status" value="2"/>
</dbReference>
<keyword evidence="5" id="KW-1185">Reference proteome</keyword>
<evidence type="ECO:0000256" key="3">
    <source>
        <dbReference type="SAM" id="SignalP"/>
    </source>
</evidence>
<dbReference type="InterPro" id="IPR051490">
    <property type="entry name" value="THEM6_lcsJ_thioesterase"/>
</dbReference>
<evidence type="ECO:0000313" key="4">
    <source>
        <dbReference type="EMBL" id="CAB3359240.1"/>
    </source>
</evidence>
<feature type="signal peptide" evidence="3">
    <location>
        <begin position="1"/>
        <end position="24"/>
    </location>
</feature>
<dbReference type="SUPFAM" id="SSF54637">
    <property type="entry name" value="Thioesterase/thiol ester dehydrase-isomerase"/>
    <property type="match status" value="2"/>
</dbReference>
<name>A0A8S1BSG7_9INSE</name>
<dbReference type="CDD" id="cd00586">
    <property type="entry name" value="4HBT"/>
    <property type="match status" value="1"/>
</dbReference>
<accession>A0A8S1BSG7</accession>
<dbReference type="AlphaFoldDB" id="A0A8S1BSG7"/>
<sequence>MILLPLLVHFFVIDLIFISRHAIGVHIGRFLARGKWRSLTSTASNFGFCYTTDVDIYWKHMNNVRITREMDFVLYGFLSTTGLMYDVQKNIAGDSVFWKVASNTRFRRPIQVFSTFDIKTKIVYWEKDSLYVEQQLITKDNFVRVVSVTKRGNAASPLGAHLFNTNEPNLAQLTNANYFIRIAFTILFGRVFQTKKKPTDQTAIYGFCTTQDVDIFVRHMNNARYVREMDFARFHFYDRTGLYESIVENKGNALQGACNIRYRRTIPIFTPYKVVTKLAGWDEKSIYLEQHFVTLSDGFIRAVALSKQNIVGVNVNQMLKDYPKPQQTLDLTQWLQSIETSSERLRKDK</sequence>
<dbReference type="PANTHER" id="PTHR12475">
    <property type="match status" value="1"/>
</dbReference>
<dbReference type="InterPro" id="IPR029069">
    <property type="entry name" value="HotDog_dom_sf"/>
</dbReference>
<evidence type="ECO:0000313" key="5">
    <source>
        <dbReference type="Proteomes" id="UP000494165"/>
    </source>
</evidence>
<keyword evidence="3" id="KW-0732">Signal</keyword>
<comment type="similarity">
    <text evidence="1">Belongs to the THEM6 family.</text>
</comment>
<evidence type="ECO:0000256" key="1">
    <source>
        <dbReference type="ARBA" id="ARBA00038228"/>
    </source>
</evidence>
<proteinExistence type="inferred from homology"/>
<protein>
    <recommendedName>
        <fullName evidence="2">Protein THEM6</fullName>
    </recommendedName>
</protein>
<organism evidence="4 5">
    <name type="scientific">Cloeon dipterum</name>
    <dbReference type="NCBI Taxonomy" id="197152"/>
    <lineage>
        <taxon>Eukaryota</taxon>
        <taxon>Metazoa</taxon>
        <taxon>Ecdysozoa</taxon>
        <taxon>Arthropoda</taxon>
        <taxon>Hexapoda</taxon>
        <taxon>Insecta</taxon>
        <taxon>Pterygota</taxon>
        <taxon>Palaeoptera</taxon>
        <taxon>Ephemeroptera</taxon>
        <taxon>Pisciforma</taxon>
        <taxon>Baetidae</taxon>
        <taxon>Cloeon</taxon>
    </lineage>
</organism>